<feature type="transmembrane region" description="Helical" evidence="2">
    <location>
        <begin position="87"/>
        <end position="109"/>
    </location>
</feature>
<evidence type="ECO:0000313" key="4">
    <source>
        <dbReference type="Proteomes" id="UP001140258"/>
    </source>
</evidence>
<organism evidence="3 4">
    <name type="scientific">Methanococcus voltae PS</name>
    <dbReference type="NCBI Taxonomy" id="523842"/>
    <lineage>
        <taxon>Archaea</taxon>
        <taxon>Methanobacteriati</taxon>
        <taxon>Methanobacteriota</taxon>
        <taxon>Methanomada group</taxon>
        <taxon>Methanococci</taxon>
        <taxon>Methanococcales</taxon>
        <taxon>Methanococcaceae</taxon>
        <taxon>Methanococcus</taxon>
    </lineage>
</organism>
<feature type="compositionally biased region" description="Low complexity" evidence="1">
    <location>
        <begin position="198"/>
        <end position="211"/>
    </location>
</feature>
<keyword evidence="4" id="KW-1185">Reference proteome</keyword>
<dbReference type="EMBL" id="JANUCQ010000003">
    <property type="protein sequence ID" value="MCS3922482.1"/>
    <property type="molecule type" value="Genomic_DNA"/>
</dbReference>
<proteinExistence type="predicted"/>
<sequence length="302" mass="34090">MLKNTYNYVINRYIKFLELSFSKKFFVTYILCIAGYLSITLLGMYINSLYSLKNADFIATKKFEIVSSAVVAHTGPEVSYISLALTYIVNNFIACFTISSAIIAVALLYRHDIKKENDTNISYLNALFIFYLITIINPFTGLSGAKLRYLDLIAVIPHGIFEFGAVALSISLGIHYALKILPLSYTLNLNSKKENFSNESLDNNTNNTNNENNRDNNNKSTNISGIKNLPKLKLRDYINYIILLGTILTLVSIAGLLEPLDWALRNYSIANNINMIDLFIESYKNLIYYVIPGLIGDLLSKF</sequence>
<dbReference type="Proteomes" id="UP001140258">
    <property type="component" value="Unassembled WGS sequence"/>
</dbReference>
<accession>A0ABT2EX02</accession>
<evidence type="ECO:0000313" key="3">
    <source>
        <dbReference type="EMBL" id="MCS3922482.1"/>
    </source>
</evidence>
<keyword evidence="2" id="KW-0812">Transmembrane</keyword>
<feature type="transmembrane region" description="Helical" evidence="2">
    <location>
        <begin position="25"/>
        <end position="46"/>
    </location>
</feature>
<gene>
    <name evidence="3" type="ORF">M2325_001178</name>
</gene>
<feature type="transmembrane region" description="Helical" evidence="2">
    <location>
        <begin position="152"/>
        <end position="178"/>
    </location>
</feature>
<reference evidence="3" key="1">
    <citation type="submission" date="2022-08" db="EMBL/GenBank/DDBJ databases">
        <title>Genomic Encyclopedia of Type Strains, Phase V (KMG-V): Genome sequencing to study the core and pangenomes of soil and plant-associated prokaryotes.</title>
        <authorList>
            <person name="Whitman W."/>
        </authorList>
    </citation>
    <scope>NUCLEOTIDE SEQUENCE</scope>
    <source>
        <strain evidence="3">PS</strain>
    </source>
</reference>
<feature type="region of interest" description="Disordered" evidence="1">
    <location>
        <begin position="198"/>
        <end position="222"/>
    </location>
</feature>
<dbReference type="RefSeq" id="WP_259052055.1">
    <property type="nucleotide sequence ID" value="NZ_JANUCQ010000003.1"/>
</dbReference>
<evidence type="ECO:0000256" key="2">
    <source>
        <dbReference type="SAM" id="Phobius"/>
    </source>
</evidence>
<comment type="caution">
    <text evidence="3">The sequence shown here is derived from an EMBL/GenBank/DDBJ whole genome shotgun (WGS) entry which is preliminary data.</text>
</comment>
<protein>
    <submittedName>
        <fullName evidence="3">Membrane protein SpoIIM required for sporulation</fullName>
    </submittedName>
</protein>
<keyword evidence="2" id="KW-0472">Membrane</keyword>
<name>A0ABT2EX02_METVO</name>
<feature type="transmembrane region" description="Helical" evidence="2">
    <location>
        <begin position="237"/>
        <end position="257"/>
    </location>
</feature>
<evidence type="ECO:0000256" key="1">
    <source>
        <dbReference type="SAM" id="MobiDB-lite"/>
    </source>
</evidence>
<feature type="transmembrane region" description="Helical" evidence="2">
    <location>
        <begin position="121"/>
        <end position="140"/>
    </location>
</feature>
<keyword evidence="2" id="KW-1133">Transmembrane helix</keyword>